<evidence type="ECO:0000256" key="7">
    <source>
        <dbReference type="ARBA" id="ARBA00042722"/>
    </source>
</evidence>
<dbReference type="OrthoDB" id="410104at2759"/>
<dbReference type="InterPro" id="IPR050792">
    <property type="entry name" value="ADP-ribosylglycohydrolase"/>
</dbReference>
<reference evidence="13 14" key="1">
    <citation type="journal article" date="2010" name="Science">
        <title>Genomic comparison of the ants Camponotus floridanus and Harpegnathos saltator.</title>
        <authorList>
            <person name="Bonasio R."/>
            <person name="Zhang G."/>
            <person name="Ye C."/>
            <person name="Mutti N.S."/>
            <person name="Fang X."/>
            <person name="Qin N."/>
            <person name="Donahue G."/>
            <person name="Yang P."/>
            <person name="Li Q."/>
            <person name="Li C."/>
            <person name="Zhang P."/>
            <person name="Huang Z."/>
            <person name="Berger S.L."/>
            <person name="Reinberg D."/>
            <person name="Wang J."/>
            <person name="Liebig J."/>
        </authorList>
    </citation>
    <scope>NUCLEOTIDE SEQUENCE [LARGE SCALE GENOMIC DNA]</scope>
    <source>
        <strain evidence="14">C129</strain>
    </source>
</reference>
<evidence type="ECO:0000256" key="5">
    <source>
        <dbReference type="ARBA" id="ARBA00042398"/>
    </source>
</evidence>
<keyword evidence="14" id="KW-1185">Reference proteome</keyword>
<keyword evidence="12" id="KW-0479">Metal-binding</keyword>
<evidence type="ECO:0000256" key="4">
    <source>
        <dbReference type="ARBA" id="ARBA00041057"/>
    </source>
</evidence>
<gene>
    <name evidence="13" type="ORF">EAG_00648</name>
</gene>
<dbReference type="Gene3D" id="1.10.4080.10">
    <property type="entry name" value="ADP-ribosylation/Crystallin J1"/>
    <property type="match status" value="1"/>
</dbReference>
<comment type="cofactor">
    <cofactor evidence="12">
        <name>Mg(2+)</name>
        <dbReference type="ChEBI" id="CHEBI:18420"/>
    </cofactor>
    <text evidence="12">Binds 2 magnesium ions per subunit.</text>
</comment>
<keyword evidence="12" id="KW-0460">Magnesium</keyword>
<dbReference type="GO" id="GO:0046872">
    <property type="term" value="F:metal ion binding"/>
    <property type="evidence" value="ECO:0007669"/>
    <property type="project" value="UniProtKB-KW"/>
</dbReference>
<sequence>MAEADGREGDVSAYVCRSHGRKVRQRKTFSVLAVNFGTQPEPEHKDDVTVSDKVVCMDLELLKSKFRGTMLGVLVGDILGKPYEGETIISDRKKIDLQRKLDNLEESKSRESVMGFTDDSAMTYSVAESLIEKRDLDIIDVAKRFVENFFQEHYRGYGNGCKLVSNMVLAFI</sequence>
<evidence type="ECO:0000256" key="8">
    <source>
        <dbReference type="ARBA" id="ARBA00042850"/>
    </source>
</evidence>
<dbReference type="GO" id="GO:0005739">
    <property type="term" value="C:mitochondrion"/>
    <property type="evidence" value="ECO:0007669"/>
    <property type="project" value="TreeGrafter"/>
</dbReference>
<dbReference type="Proteomes" id="UP000000311">
    <property type="component" value="Unassembled WGS sequence"/>
</dbReference>
<dbReference type="InterPro" id="IPR036705">
    <property type="entry name" value="Ribosyl_crysJ1_sf"/>
</dbReference>
<feature type="binding site" evidence="12">
    <location>
        <position position="117"/>
    </location>
    <ligand>
        <name>Mg(2+)</name>
        <dbReference type="ChEBI" id="CHEBI:18420"/>
        <label>1</label>
    </ligand>
</feature>
<feature type="binding site" evidence="12">
    <location>
        <position position="119"/>
    </location>
    <ligand>
        <name>Mg(2+)</name>
        <dbReference type="ChEBI" id="CHEBI:18420"/>
        <label>1</label>
    </ligand>
</feature>
<organism evidence="14">
    <name type="scientific">Camponotus floridanus</name>
    <name type="common">Florida carpenter ant</name>
    <dbReference type="NCBI Taxonomy" id="104421"/>
    <lineage>
        <taxon>Eukaryota</taxon>
        <taxon>Metazoa</taxon>
        <taxon>Ecdysozoa</taxon>
        <taxon>Arthropoda</taxon>
        <taxon>Hexapoda</taxon>
        <taxon>Insecta</taxon>
        <taxon>Pterygota</taxon>
        <taxon>Neoptera</taxon>
        <taxon>Endopterygota</taxon>
        <taxon>Hymenoptera</taxon>
        <taxon>Apocrita</taxon>
        <taxon>Aculeata</taxon>
        <taxon>Formicoidea</taxon>
        <taxon>Formicidae</taxon>
        <taxon>Formicinae</taxon>
        <taxon>Camponotus</taxon>
    </lineage>
</organism>
<evidence type="ECO:0000256" key="12">
    <source>
        <dbReference type="PIRSR" id="PIRSR605502-1"/>
    </source>
</evidence>
<dbReference type="EMBL" id="GL441971">
    <property type="protein sequence ID" value="EFN64043.1"/>
    <property type="molecule type" value="Genomic_DNA"/>
</dbReference>
<comment type="similarity">
    <text evidence="1">Belongs to the ADP-ribosylglycohydrolase family.</text>
</comment>
<proteinExistence type="inferred from homology"/>
<evidence type="ECO:0000256" key="1">
    <source>
        <dbReference type="ARBA" id="ARBA00010702"/>
    </source>
</evidence>
<evidence type="ECO:0000313" key="13">
    <source>
        <dbReference type="EMBL" id="EFN64043.1"/>
    </source>
</evidence>
<evidence type="ECO:0000256" key="10">
    <source>
        <dbReference type="ARBA" id="ARBA00043193"/>
    </source>
</evidence>
<keyword evidence="3 13" id="KW-0378">Hydrolase</keyword>
<dbReference type="PANTHER" id="PTHR16222:SF24">
    <property type="entry name" value="ADP-RIBOSYLHYDROLASE ARH3"/>
    <property type="match status" value="1"/>
</dbReference>
<accession>E2AR96</accession>
<dbReference type="InParanoid" id="E2AR96"/>
<dbReference type="EC" id="3.2.1.143" evidence="2"/>
<evidence type="ECO:0000256" key="11">
    <source>
        <dbReference type="ARBA" id="ARBA00049015"/>
    </source>
</evidence>
<dbReference type="AlphaFoldDB" id="E2AR96"/>
<dbReference type="SUPFAM" id="SSF101478">
    <property type="entry name" value="ADP-ribosylglycohydrolase"/>
    <property type="match status" value="1"/>
</dbReference>
<dbReference type="PANTHER" id="PTHR16222">
    <property type="entry name" value="ADP-RIBOSYLGLYCOHYDROLASE"/>
    <property type="match status" value="1"/>
</dbReference>
<dbReference type="Pfam" id="PF03747">
    <property type="entry name" value="ADP_ribosyl_GH"/>
    <property type="match status" value="1"/>
</dbReference>
<protein>
    <recommendedName>
        <fullName evidence="4">ADP-ribosylhydrolase ARH3</fullName>
        <ecNumber evidence="2">3.2.1.143</ecNumber>
    </recommendedName>
    <alternativeName>
        <fullName evidence="5">ADP-ribose glycohydrolase ARH3</fullName>
    </alternativeName>
    <alternativeName>
        <fullName evidence="6">ADP-ribosylhydrolase 3</fullName>
    </alternativeName>
    <alternativeName>
        <fullName evidence="9">O-acetyl-ADP-ribose deacetylase ARH3</fullName>
    </alternativeName>
    <alternativeName>
        <fullName evidence="10">Poly(ADP-ribose) glycohydrolase ARH3</fullName>
    </alternativeName>
    <alternativeName>
        <fullName evidence="8">[Protein ADP-ribosylarginine] hydrolase-like protein 2</fullName>
    </alternativeName>
    <alternativeName>
        <fullName evidence="7">[Protein ADP-ribosylserine] hydrolase</fullName>
    </alternativeName>
</protein>
<dbReference type="GO" id="GO:0004649">
    <property type="term" value="F:poly(ADP-ribose) glycohydrolase activity"/>
    <property type="evidence" value="ECO:0007669"/>
    <property type="project" value="UniProtKB-EC"/>
</dbReference>
<name>E2AR96_CAMFO</name>
<evidence type="ECO:0000313" key="14">
    <source>
        <dbReference type="Proteomes" id="UP000000311"/>
    </source>
</evidence>
<dbReference type="GO" id="GO:0005634">
    <property type="term" value="C:nucleus"/>
    <property type="evidence" value="ECO:0007669"/>
    <property type="project" value="TreeGrafter"/>
</dbReference>
<feature type="binding site" evidence="12">
    <location>
        <position position="118"/>
    </location>
    <ligand>
        <name>Mg(2+)</name>
        <dbReference type="ChEBI" id="CHEBI:18420"/>
        <label>1</label>
    </ligand>
</feature>
<evidence type="ECO:0000256" key="3">
    <source>
        <dbReference type="ARBA" id="ARBA00022801"/>
    </source>
</evidence>
<evidence type="ECO:0000256" key="9">
    <source>
        <dbReference type="ARBA" id="ARBA00043187"/>
    </source>
</evidence>
<evidence type="ECO:0000256" key="2">
    <source>
        <dbReference type="ARBA" id="ARBA00012255"/>
    </source>
</evidence>
<comment type="catalytic activity">
    <reaction evidence="11">
        <text>alpha-NAD(+) + H2O = ADP-D-ribose + nicotinamide + H(+)</text>
        <dbReference type="Rhea" id="RHEA:68792"/>
        <dbReference type="ChEBI" id="CHEBI:15377"/>
        <dbReference type="ChEBI" id="CHEBI:15378"/>
        <dbReference type="ChEBI" id="CHEBI:17154"/>
        <dbReference type="ChEBI" id="CHEBI:57967"/>
        <dbReference type="ChEBI" id="CHEBI:77017"/>
    </reaction>
</comment>
<evidence type="ECO:0000256" key="6">
    <source>
        <dbReference type="ARBA" id="ARBA00042471"/>
    </source>
</evidence>
<dbReference type="InterPro" id="IPR005502">
    <property type="entry name" value="Ribosyl_crysJ1"/>
</dbReference>